<feature type="region of interest" description="Disordered" evidence="1">
    <location>
        <begin position="40"/>
        <end position="64"/>
    </location>
</feature>
<reference evidence="2" key="1">
    <citation type="journal article" date="2014" name="Front. Microbiol.">
        <title>High frequency of phylogenetically diverse reductive dehalogenase-homologous genes in deep subseafloor sedimentary metagenomes.</title>
        <authorList>
            <person name="Kawai M."/>
            <person name="Futagami T."/>
            <person name="Toyoda A."/>
            <person name="Takaki Y."/>
            <person name="Nishi S."/>
            <person name="Hori S."/>
            <person name="Arai W."/>
            <person name="Tsubouchi T."/>
            <person name="Morono Y."/>
            <person name="Uchiyama I."/>
            <person name="Ito T."/>
            <person name="Fujiyama A."/>
            <person name="Inagaki F."/>
            <person name="Takami H."/>
        </authorList>
    </citation>
    <scope>NUCLEOTIDE SEQUENCE</scope>
    <source>
        <strain evidence="2">Expedition CK06-06</strain>
    </source>
</reference>
<dbReference type="GO" id="GO:0043023">
    <property type="term" value="F:ribosomal large subunit binding"/>
    <property type="evidence" value="ECO:0007669"/>
    <property type="project" value="TreeGrafter"/>
</dbReference>
<sequence length="325" mass="36252">SFTTLTPPGQYTLNSNYRTREAGKTREELDLSRHELCLHGKRQHKHEKKQEPARGVAPPTWGSRNQCPGTELRWQLPIPAEWEARVDKSQREESNLRPMVYETIALPLSYAGGTIGIISRVNRRSTGGSMDGLSIAASLAEISPHIIGSTIRTVYHPDYAQFVLRLFDGEDVRLVIDLREASVRTAARSIENPATPSTFVMLLRKHLRGGRVAGCVQWEWDRVVTLNITRMEGVERFTYQLIAELIGTRGNLLLFRDGCLLQSLRSDGRNTVGCPYAGLPSQDKLDPGDVLPAQMERWLADGTAESVLVRRIEGIGRQTAADVIA</sequence>
<feature type="non-terminal residue" evidence="2">
    <location>
        <position position="1"/>
    </location>
</feature>
<dbReference type="Gene3D" id="2.30.310.10">
    <property type="entry name" value="ibrinogen binding protein from staphylococcus aureus domain"/>
    <property type="match status" value="1"/>
</dbReference>
<dbReference type="AntiFam" id="ANF00011">
    <property type="entry name" value="tRNA translation"/>
</dbReference>
<dbReference type="GO" id="GO:0072344">
    <property type="term" value="P:rescue of stalled ribosome"/>
    <property type="evidence" value="ECO:0007669"/>
    <property type="project" value="TreeGrafter"/>
</dbReference>
<name>X0U0T0_9ZZZZ</name>
<dbReference type="GO" id="GO:1990112">
    <property type="term" value="C:RQC complex"/>
    <property type="evidence" value="ECO:0007669"/>
    <property type="project" value="TreeGrafter"/>
</dbReference>
<proteinExistence type="predicted"/>
<dbReference type="AlphaFoldDB" id="X0U0T0"/>
<dbReference type="GO" id="GO:0000049">
    <property type="term" value="F:tRNA binding"/>
    <property type="evidence" value="ECO:0007669"/>
    <property type="project" value="TreeGrafter"/>
</dbReference>
<feature type="region of interest" description="Disordered" evidence="1">
    <location>
        <begin position="1"/>
        <end position="28"/>
    </location>
</feature>
<gene>
    <name evidence="2" type="ORF">S01H1_18609</name>
</gene>
<feature type="compositionally biased region" description="Basic and acidic residues" evidence="1">
    <location>
        <begin position="18"/>
        <end position="28"/>
    </location>
</feature>
<evidence type="ECO:0000313" key="2">
    <source>
        <dbReference type="EMBL" id="GAF82045.1"/>
    </source>
</evidence>
<dbReference type="InterPro" id="IPR051608">
    <property type="entry name" value="RQC_Subunit_NEMF"/>
</dbReference>
<accession>X0U0T0</accession>
<feature type="compositionally biased region" description="Polar residues" evidence="1">
    <location>
        <begin position="1"/>
        <end position="17"/>
    </location>
</feature>
<comment type="caution">
    <text evidence="2">The sequence shown here is derived from an EMBL/GenBank/DDBJ whole genome shotgun (WGS) entry which is preliminary data.</text>
</comment>
<organism evidence="2">
    <name type="scientific">marine sediment metagenome</name>
    <dbReference type="NCBI Taxonomy" id="412755"/>
    <lineage>
        <taxon>unclassified sequences</taxon>
        <taxon>metagenomes</taxon>
        <taxon>ecological metagenomes</taxon>
    </lineage>
</organism>
<evidence type="ECO:0000256" key="1">
    <source>
        <dbReference type="SAM" id="MobiDB-lite"/>
    </source>
</evidence>
<dbReference type="EMBL" id="BARS01009964">
    <property type="protein sequence ID" value="GAF82045.1"/>
    <property type="molecule type" value="Genomic_DNA"/>
</dbReference>
<feature type="non-terminal residue" evidence="2">
    <location>
        <position position="325"/>
    </location>
</feature>
<dbReference type="PANTHER" id="PTHR15239">
    <property type="entry name" value="NUCLEAR EXPORT MEDIATOR FACTOR NEMF"/>
    <property type="match status" value="1"/>
</dbReference>
<protein>
    <submittedName>
        <fullName evidence="2">Uncharacterized protein</fullName>
    </submittedName>
</protein>
<dbReference type="PANTHER" id="PTHR15239:SF6">
    <property type="entry name" value="RIBOSOME QUALITY CONTROL COMPLEX SUBUNIT NEMF"/>
    <property type="match status" value="1"/>
</dbReference>
<dbReference type="Pfam" id="PF05833">
    <property type="entry name" value="NFACT_N"/>
    <property type="match status" value="1"/>
</dbReference>